<feature type="region of interest" description="Disordered" evidence="1">
    <location>
        <begin position="768"/>
        <end position="797"/>
    </location>
</feature>
<feature type="region of interest" description="Disordered" evidence="1">
    <location>
        <begin position="278"/>
        <end position="309"/>
    </location>
</feature>
<feature type="compositionally biased region" description="Low complexity" evidence="1">
    <location>
        <begin position="62"/>
        <end position="77"/>
    </location>
</feature>
<reference evidence="3" key="1">
    <citation type="journal article" date="2017" name="Gigascience">
        <title>The genome draft of coconut (Cocos nucifera).</title>
        <authorList>
            <person name="Xiao Y."/>
            <person name="Xu P."/>
            <person name="Fan H."/>
            <person name="Baudouin L."/>
            <person name="Xia W."/>
            <person name="Bocs S."/>
            <person name="Xu J."/>
            <person name="Li Q."/>
            <person name="Guo A."/>
            <person name="Zhou L."/>
            <person name="Li J."/>
            <person name="Wu Y."/>
            <person name="Ma Z."/>
            <person name="Armero A."/>
            <person name="Issali A.E."/>
            <person name="Liu N."/>
            <person name="Peng M."/>
            <person name="Yang Y."/>
        </authorList>
    </citation>
    <scope>NUCLEOTIDE SEQUENCE</scope>
    <source>
        <tissue evidence="3">Spear leaf of Hainan Tall coconut</tissue>
    </source>
</reference>
<feature type="region of interest" description="Disordered" evidence="1">
    <location>
        <begin position="339"/>
        <end position="421"/>
    </location>
</feature>
<proteinExistence type="predicted"/>
<feature type="domain" description="DUF4378" evidence="2">
    <location>
        <begin position="910"/>
        <end position="1093"/>
    </location>
</feature>
<dbReference type="Proteomes" id="UP000797356">
    <property type="component" value="Chromosome 14"/>
</dbReference>
<protein>
    <submittedName>
        <fullName evidence="3">Protein LONGIFOLIA 1</fullName>
    </submittedName>
</protein>
<dbReference type="Pfam" id="PF14309">
    <property type="entry name" value="DUF4378"/>
    <property type="match status" value="1"/>
</dbReference>
<dbReference type="InterPro" id="IPR025486">
    <property type="entry name" value="DUF4378"/>
</dbReference>
<feature type="compositionally biased region" description="Polar residues" evidence="1">
    <location>
        <begin position="51"/>
        <end position="61"/>
    </location>
</feature>
<dbReference type="AlphaFoldDB" id="A0A8K0IWL7"/>
<dbReference type="InterPro" id="IPR033334">
    <property type="entry name" value="LNG1/2"/>
</dbReference>
<sequence length="1169" mass="130634">MLDRYHLFKGRRLHGHNHKRFPSGQAILNSRNAGADRSACSPQIVPEKNLSKSSNENQGTVSMESSGTSFSSSSCSSFSSLECNRSTQKEPSSMDRIFLERSIRNSSRLKNSDVDGRSIYYESLGDPSHASAQSGRQSLDFQDVVKDSIYKETCSLSVKTSTTEVKNRTLKHRDSPRPMQLSKSVDRSYVIAVDGKSTLPANLDESLRVLVKLKEAPWYFSEASEQPRSSCEAKDASFFPISREAPRFSYDESKISCHSLDSRDVSRSVSKELPRLSLDSREGSLRSSNFDSKPNSILKDSNSSINRGVSTTSNFQQEWGSYKNPTSVVAKLMGLEPMPHKGLAGQKPVNLTETNTSKHNDPFNGPGNRNPIAKASQATQDSRKDHLLHSPRNSLKDPVSQLKKSDPVMNSRIPTETATWRQQEKIHIPQKTKLGYRKAQLKQQPESVYSEIEKRPKELEFQKSNKDLRALKQILDAMQTKGLLEIKKGEDQHSEVSVSTNYSGRTPAEYDHNFKSTDTHNLHNTQPFPTPMKGSNIPRAYKSPIVIMKPAKSVIESGVFASSAIPLEGLSGLQKLQTSDYMCRDKTSTNNRRVKEQTPKASPREPTYQPLLSMNKKSTKNTEEISIQKTHIPIEQFSSRCQHSPRENNGSSVKTSGSLSPRIQQRKLETEKRSCPPFPSSESNKPQKNSANRQSVESVSPRGRLRWKSAQAQQNDDQLSDISRGTRSLSHPDDEITLRSESNISLASQVDIEVTSADRSAAMNLSCLQQGSQSPSRRAANSTSPVIKQKKSSHSLNEDVSAVELATVAPEQPSPISVLDGSFYQDAMPPSPVSKTPNAFKGYEIQPSEHHWNPTPLPDNSSPKLSSKINHKKLENIENLVRKLRQLGSADYEAPVTDRIASLCETRTPDHWYVSEILLASGFLMKDISCGPVGPMPMHLHLSSHPINPDLFLVLEQTKSGSFTKLESVHEKSLRPKPGPEKLHRKLLFDVVNELLIQKLELTGTNAHPYLMLQARKLATRFHGGQDLLRELCSEIEKLKAKSSTSDRRNDDSNWILGEGVLQQSEGWNEFSADVPNMVLEIERLIFKDLIDEVVSGSFHHRPPGIRSFILRNGGSVIPHHRPPGIWGTALCNPPQTYLQTPSSQHLLSRHSCKHCRCWSHNHMEKAKD</sequence>
<evidence type="ECO:0000313" key="3">
    <source>
        <dbReference type="EMBL" id="KAG1368658.1"/>
    </source>
</evidence>
<dbReference type="PANTHER" id="PTHR31680:SF4">
    <property type="entry name" value="LONGIFOLIA PROTEIN"/>
    <property type="match status" value="1"/>
</dbReference>
<feature type="compositionally biased region" description="Polar residues" evidence="1">
    <location>
        <begin position="680"/>
        <end position="698"/>
    </location>
</feature>
<feature type="compositionally biased region" description="Polar residues" evidence="1">
    <location>
        <begin position="768"/>
        <end position="786"/>
    </location>
</feature>
<evidence type="ECO:0000313" key="4">
    <source>
        <dbReference type="Proteomes" id="UP000797356"/>
    </source>
</evidence>
<feature type="compositionally biased region" description="Polar residues" evidence="1">
    <location>
        <begin position="636"/>
        <end position="663"/>
    </location>
</feature>
<dbReference type="PANTHER" id="PTHR31680">
    <property type="entry name" value="LONGIFOLIA PROTEIN"/>
    <property type="match status" value="1"/>
</dbReference>
<keyword evidence="4" id="KW-1185">Reference proteome</keyword>
<organism evidence="3 4">
    <name type="scientific">Cocos nucifera</name>
    <name type="common">Coconut palm</name>
    <dbReference type="NCBI Taxonomy" id="13894"/>
    <lineage>
        <taxon>Eukaryota</taxon>
        <taxon>Viridiplantae</taxon>
        <taxon>Streptophyta</taxon>
        <taxon>Embryophyta</taxon>
        <taxon>Tracheophyta</taxon>
        <taxon>Spermatophyta</taxon>
        <taxon>Magnoliopsida</taxon>
        <taxon>Liliopsida</taxon>
        <taxon>Arecaceae</taxon>
        <taxon>Arecoideae</taxon>
        <taxon>Cocoseae</taxon>
        <taxon>Attaleinae</taxon>
        <taxon>Cocos</taxon>
    </lineage>
</organism>
<dbReference type="GO" id="GO:0051513">
    <property type="term" value="P:regulation of monopolar cell growth"/>
    <property type="evidence" value="ECO:0007669"/>
    <property type="project" value="InterPro"/>
</dbReference>
<feature type="compositionally biased region" description="Polar residues" evidence="1">
    <location>
        <begin position="285"/>
        <end position="309"/>
    </location>
</feature>
<dbReference type="EMBL" id="CM017885">
    <property type="protein sequence ID" value="KAG1368658.1"/>
    <property type="molecule type" value="Genomic_DNA"/>
</dbReference>
<feature type="compositionally biased region" description="Basic and acidic residues" evidence="1">
    <location>
        <begin position="582"/>
        <end position="598"/>
    </location>
</feature>
<accession>A0A8K0IWL7</accession>
<feature type="compositionally biased region" description="Polar residues" evidence="1">
    <location>
        <begin position="710"/>
        <end position="729"/>
    </location>
</feature>
<feature type="region of interest" description="Disordered" evidence="1">
    <location>
        <begin position="32"/>
        <end position="77"/>
    </location>
</feature>
<name>A0A8K0IWL7_COCNU</name>
<evidence type="ECO:0000259" key="2">
    <source>
        <dbReference type="Pfam" id="PF14309"/>
    </source>
</evidence>
<feature type="compositionally biased region" description="Polar residues" evidence="1">
    <location>
        <begin position="412"/>
        <end position="421"/>
    </location>
</feature>
<feature type="region of interest" description="Disordered" evidence="1">
    <location>
        <begin position="582"/>
        <end position="733"/>
    </location>
</feature>
<evidence type="ECO:0000256" key="1">
    <source>
        <dbReference type="SAM" id="MobiDB-lite"/>
    </source>
</evidence>
<comment type="caution">
    <text evidence="3">The sequence shown here is derived from an EMBL/GenBank/DDBJ whole genome shotgun (WGS) entry which is preliminary data.</text>
</comment>
<gene>
    <name evidence="3" type="ORF">COCNU_14G011260</name>
</gene>
<dbReference type="OrthoDB" id="1929599at2759"/>
<reference evidence="3" key="2">
    <citation type="submission" date="2019-07" db="EMBL/GenBank/DDBJ databases">
        <authorList>
            <person name="Yang Y."/>
            <person name="Bocs S."/>
            <person name="Baudouin L."/>
        </authorList>
    </citation>
    <scope>NUCLEOTIDE SEQUENCE</scope>
    <source>
        <tissue evidence="3">Spear leaf of Hainan Tall coconut</tissue>
    </source>
</reference>